<accession>B9FNT0</accession>
<organism evidence="1">
    <name type="scientific">Oryza sativa subsp. japonica</name>
    <name type="common">Rice</name>
    <dbReference type="NCBI Taxonomy" id="39947"/>
    <lineage>
        <taxon>Eukaryota</taxon>
        <taxon>Viridiplantae</taxon>
        <taxon>Streptophyta</taxon>
        <taxon>Embryophyta</taxon>
        <taxon>Tracheophyta</taxon>
        <taxon>Spermatophyta</taxon>
        <taxon>Magnoliopsida</taxon>
        <taxon>Liliopsida</taxon>
        <taxon>Poales</taxon>
        <taxon>Poaceae</taxon>
        <taxon>BOP clade</taxon>
        <taxon>Oryzoideae</taxon>
        <taxon>Oryzeae</taxon>
        <taxon>Oryzinae</taxon>
        <taxon>Oryza</taxon>
        <taxon>Oryza sativa</taxon>
    </lineage>
</organism>
<reference evidence="1" key="2">
    <citation type="submission" date="2008-12" db="EMBL/GenBank/DDBJ databases">
        <title>Improved gene annotation of the rice (Oryza sativa) genomes.</title>
        <authorList>
            <person name="Wang J."/>
            <person name="Li R."/>
            <person name="Fan W."/>
            <person name="Huang Q."/>
            <person name="Zhang J."/>
            <person name="Zhou Y."/>
            <person name="Hu Y."/>
            <person name="Zi S."/>
            <person name="Li J."/>
            <person name="Ni P."/>
            <person name="Zheng H."/>
            <person name="Zhang Y."/>
            <person name="Zhao M."/>
            <person name="Hao Q."/>
            <person name="McDermott J."/>
            <person name="Samudrala R."/>
            <person name="Kristiansen K."/>
            <person name="Wong G.K.-S."/>
        </authorList>
    </citation>
    <scope>NUCLEOTIDE SEQUENCE</scope>
</reference>
<dbReference type="AlphaFoldDB" id="B9FNT0"/>
<dbReference type="PANTHER" id="PTHR47590:SF7">
    <property type="entry name" value="OS06G0711700 PROTEIN"/>
    <property type="match status" value="1"/>
</dbReference>
<sequence>MVNLRSRNAKERLVFDLRADRWKDMPPRMLAGWKGPAAASPLDNGETIYVLDEERGALTAYDWGTAR</sequence>
<gene>
    <name evidence="1" type="ORF">OsJ_18002</name>
</gene>
<dbReference type="PANTHER" id="PTHR47590">
    <property type="entry name" value="F-BOX/KELCH-REPEAT PROTEIN SKIP25"/>
    <property type="match status" value="1"/>
</dbReference>
<evidence type="ECO:0000313" key="1">
    <source>
        <dbReference type="EMBL" id="EEE63193.1"/>
    </source>
</evidence>
<reference evidence="1" key="1">
    <citation type="journal article" date="2005" name="PLoS Biol.">
        <title>The genomes of Oryza sativa: a history of duplications.</title>
        <authorList>
            <person name="Yu J."/>
            <person name="Wang J."/>
            <person name="Lin W."/>
            <person name="Li S."/>
            <person name="Li H."/>
            <person name="Zhou J."/>
            <person name="Ni P."/>
            <person name="Dong W."/>
            <person name="Hu S."/>
            <person name="Zeng C."/>
            <person name="Zhang J."/>
            <person name="Zhang Y."/>
            <person name="Li R."/>
            <person name="Xu Z."/>
            <person name="Li S."/>
            <person name="Li X."/>
            <person name="Zheng H."/>
            <person name="Cong L."/>
            <person name="Lin L."/>
            <person name="Yin J."/>
            <person name="Geng J."/>
            <person name="Li G."/>
            <person name="Shi J."/>
            <person name="Liu J."/>
            <person name="Lv H."/>
            <person name="Li J."/>
            <person name="Wang J."/>
            <person name="Deng Y."/>
            <person name="Ran L."/>
            <person name="Shi X."/>
            <person name="Wang X."/>
            <person name="Wu Q."/>
            <person name="Li C."/>
            <person name="Ren X."/>
            <person name="Wang J."/>
            <person name="Wang X."/>
            <person name="Li D."/>
            <person name="Liu D."/>
            <person name="Zhang X."/>
            <person name="Ji Z."/>
            <person name="Zhao W."/>
            <person name="Sun Y."/>
            <person name="Zhang Z."/>
            <person name="Bao J."/>
            <person name="Han Y."/>
            <person name="Dong L."/>
            <person name="Ji J."/>
            <person name="Chen P."/>
            <person name="Wu S."/>
            <person name="Liu J."/>
            <person name="Xiao Y."/>
            <person name="Bu D."/>
            <person name="Tan J."/>
            <person name="Yang L."/>
            <person name="Ye C."/>
            <person name="Zhang J."/>
            <person name="Xu J."/>
            <person name="Zhou Y."/>
            <person name="Yu Y."/>
            <person name="Zhang B."/>
            <person name="Zhuang S."/>
            <person name="Wei H."/>
            <person name="Liu B."/>
            <person name="Lei M."/>
            <person name="Yu H."/>
            <person name="Li Y."/>
            <person name="Xu H."/>
            <person name="Wei S."/>
            <person name="He X."/>
            <person name="Fang L."/>
            <person name="Zhang Z."/>
            <person name="Zhang Y."/>
            <person name="Huang X."/>
            <person name="Su Z."/>
            <person name="Tong W."/>
            <person name="Li J."/>
            <person name="Tong Z."/>
            <person name="Li S."/>
            <person name="Ye J."/>
            <person name="Wang L."/>
            <person name="Fang L."/>
            <person name="Lei T."/>
            <person name="Chen C."/>
            <person name="Chen H."/>
            <person name="Xu Z."/>
            <person name="Li H."/>
            <person name="Huang H."/>
            <person name="Zhang F."/>
            <person name="Xu H."/>
            <person name="Li N."/>
            <person name="Zhao C."/>
            <person name="Li S."/>
            <person name="Dong L."/>
            <person name="Huang Y."/>
            <person name="Li L."/>
            <person name="Xi Y."/>
            <person name="Qi Q."/>
            <person name="Li W."/>
            <person name="Zhang B."/>
            <person name="Hu W."/>
            <person name="Zhang Y."/>
            <person name="Tian X."/>
            <person name="Jiao Y."/>
            <person name="Liang X."/>
            <person name="Jin J."/>
            <person name="Gao L."/>
            <person name="Zheng W."/>
            <person name="Hao B."/>
            <person name="Liu S."/>
            <person name="Wang W."/>
            <person name="Yuan L."/>
            <person name="Cao M."/>
            <person name="McDermott J."/>
            <person name="Samudrala R."/>
            <person name="Wang J."/>
            <person name="Wong G.K."/>
            <person name="Yang H."/>
        </authorList>
    </citation>
    <scope>NUCLEOTIDE SEQUENCE [LARGE SCALE GENOMIC DNA]</scope>
</reference>
<dbReference type="EMBL" id="CM000142">
    <property type="protein sequence ID" value="EEE63193.1"/>
    <property type="molecule type" value="Genomic_DNA"/>
</dbReference>
<name>B9FNT0_ORYSJ</name>
<dbReference type="Proteomes" id="UP000007752">
    <property type="component" value="Chromosome 5"/>
</dbReference>
<proteinExistence type="predicted"/>
<protein>
    <submittedName>
        <fullName evidence="1">Uncharacterized protein</fullName>
    </submittedName>
</protein>